<accession>A0A7J6TTN1</accession>
<feature type="region of interest" description="Disordered" evidence="1">
    <location>
        <begin position="148"/>
        <end position="218"/>
    </location>
</feature>
<name>A0A7J6TTN1_PEROL</name>
<dbReference type="AlphaFoldDB" id="A0A7J6TTN1"/>
<feature type="compositionally biased region" description="Low complexity" evidence="1">
    <location>
        <begin position="24"/>
        <end position="37"/>
    </location>
</feature>
<evidence type="ECO:0000256" key="1">
    <source>
        <dbReference type="SAM" id="MobiDB-lite"/>
    </source>
</evidence>
<gene>
    <name evidence="2" type="ORF">FOZ62_011630</name>
</gene>
<evidence type="ECO:0000313" key="2">
    <source>
        <dbReference type="EMBL" id="KAF4748593.1"/>
    </source>
</evidence>
<feature type="compositionally biased region" description="Basic and acidic residues" evidence="1">
    <location>
        <begin position="207"/>
        <end position="218"/>
    </location>
</feature>
<feature type="compositionally biased region" description="Low complexity" evidence="1">
    <location>
        <begin position="158"/>
        <end position="169"/>
    </location>
</feature>
<organism evidence="2 3">
    <name type="scientific">Perkinsus olseni</name>
    <name type="common">Perkinsus atlanticus</name>
    <dbReference type="NCBI Taxonomy" id="32597"/>
    <lineage>
        <taxon>Eukaryota</taxon>
        <taxon>Sar</taxon>
        <taxon>Alveolata</taxon>
        <taxon>Perkinsozoa</taxon>
        <taxon>Perkinsea</taxon>
        <taxon>Perkinsida</taxon>
        <taxon>Perkinsidae</taxon>
        <taxon>Perkinsus</taxon>
    </lineage>
</organism>
<reference evidence="2 3" key="1">
    <citation type="submission" date="2020-04" db="EMBL/GenBank/DDBJ databases">
        <title>Perkinsus olseni comparative genomics.</title>
        <authorList>
            <person name="Bogema D.R."/>
        </authorList>
    </citation>
    <scope>NUCLEOTIDE SEQUENCE [LARGE SCALE GENOMIC DNA]</scope>
    <source>
        <strain evidence="2">ATCC PRA-205</strain>
    </source>
</reference>
<sequence>ALLCSILPRRIYRVVRSSTEEYSDLSSSSTASSSDLSVVEVDGAGPNRTTSPLFCSSDAEDEAHEASAANTRSSPRAMRRAGSENMFDRYRHSYMNHGDASDALSASSEDDAEAASLKRLLAANPFSALSPSVHSPNEEGDADLSYAARRARRDDTNAADSSSSSSTDSDLAKMEREAPSAVGPLPVFTREKFRERRRGTTAPRRAFYKEYTPEHAEV</sequence>
<dbReference type="Proteomes" id="UP000574390">
    <property type="component" value="Unassembled WGS sequence"/>
</dbReference>
<comment type="caution">
    <text evidence="2">The sequence shown here is derived from an EMBL/GenBank/DDBJ whole genome shotgun (WGS) entry which is preliminary data.</text>
</comment>
<evidence type="ECO:0000313" key="3">
    <source>
        <dbReference type="Proteomes" id="UP000574390"/>
    </source>
</evidence>
<feature type="region of interest" description="Disordered" evidence="1">
    <location>
        <begin position="22"/>
        <end position="80"/>
    </location>
</feature>
<feature type="non-terminal residue" evidence="2">
    <location>
        <position position="1"/>
    </location>
</feature>
<feature type="non-terminal residue" evidence="2">
    <location>
        <position position="218"/>
    </location>
</feature>
<proteinExistence type="predicted"/>
<protein>
    <submittedName>
        <fullName evidence="2">Uncharacterized protein</fullName>
    </submittedName>
</protein>
<dbReference type="EMBL" id="JABANM010004853">
    <property type="protein sequence ID" value="KAF4748593.1"/>
    <property type="molecule type" value="Genomic_DNA"/>
</dbReference>